<feature type="binding site" evidence="15">
    <location>
        <position position="103"/>
    </location>
    <ligand>
        <name>Zn(2+)</name>
        <dbReference type="ChEBI" id="CHEBI:29105"/>
        <label>1</label>
    </ligand>
</feature>
<evidence type="ECO:0000256" key="4">
    <source>
        <dbReference type="ARBA" id="ARBA00011921"/>
    </source>
</evidence>
<dbReference type="InterPro" id="IPR001261">
    <property type="entry name" value="ArgE/DapE_CS"/>
</dbReference>
<dbReference type="Gene3D" id="3.40.630.10">
    <property type="entry name" value="Zn peptidases"/>
    <property type="match status" value="2"/>
</dbReference>
<dbReference type="PANTHER" id="PTHR43808">
    <property type="entry name" value="ACETYLORNITHINE DEACETYLASE"/>
    <property type="match status" value="1"/>
</dbReference>
<gene>
    <name evidence="15" type="primary">dapE</name>
    <name evidence="17" type="ORF">SAMN04488120_1023</name>
</gene>
<evidence type="ECO:0000313" key="17">
    <source>
        <dbReference type="EMBL" id="SFF29744.1"/>
    </source>
</evidence>
<feature type="binding site" evidence="15">
    <location>
        <position position="351"/>
    </location>
    <ligand>
        <name>Zn(2+)</name>
        <dbReference type="ChEBI" id="CHEBI:29105"/>
        <label>2</label>
    </ligand>
</feature>
<proteinExistence type="inferred from homology"/>
<feature type="binding site" evidence="15">
    <location>
        <position position="137"/>
    </location>
    <ligand>
        <name>Zn(2+)</name>
        <dbReference type="ChEBI" id="CHEBI:29105"/>
        <label>2</label>
    </ligand>
</feature>
<dbReference type="SUPFAM" id="SSF55031">
    <property type="entry name" value="Bacterial exopeptidase dimerisation domain"/>
    <property type="match status" value="1"/>
</dbReference>
<dbReference type="NCBIfam" id="TIGR01246">
    <property type="entry name" value="dapE_proteo"/>
    <property type="match status" value="1"/>
</dbReference>
<comment type="pathway">
    <text evidence="1 15">Amino-acid biosynthesis; L-lysine biosynthesis via DAP pathway; LL-2,6-diaminopimelate from (S)-tetrahydrodipicolinate (succinylase route): step 3/3.</text>
</comment>
<comment type="similarity">
    <text evidence="2 15">Belongs to the peptidase M20A family. DapE subfamily.</text>
</comment>
<evidence type="ECO:0000256" key="8">
    <source>
        <dbReference type="ARBA" id="ARBA00022801"/>
    </source>
</evidence>
<evidence type="ECO:0000256" key="9">
    <source>
        <dbReference type="ARBA" id="ARBA00022833"/>
    </source>
</evidence>
<evidence type="ECO:0000256" key="6">
    <source>
        <dbReference type="ARBA" id="ARBA00022605"/>
    </source>
</evidence>
<evidence type="ECO:0000256" key="5">
    <source>
        <dbReference type="ARBA" id="ARBA00022391"/>
    </source>
</evidence>
<dbReference type="Pfam" id="PF07687">
    <property type="entry name" value="M20_dimer"/>
    <property type="match status" value="1"/>
</dbReference>
<keyword evidence="8 15" id="KW-0378">Hydrolase</keyword>
<sequence length="377" mass="40909">MTPIANPVLELTRALIKRRSLTPDDAGCCELIAERLRGLGFTLEYIDAGGVTNLWATRGCGAPMLILAGHTDVVPTGPLEDWDSDPFEPTIRNGLLYGRGAADMKSGLAAMVCAAERFLARREPRGTLAFLITSDEEGAARHGTRHAVEVLRSRGIRPHYAIVGEATAAARLGDRIVIGRRGSLGCNLRVLGRQGHVAYPDKADNPIHRLAPALAELVATRWDEGNAHFPPTSFQISNLHSGTGANNVIPGHADLIFNFRFCTESTAEDLKTRVTEILNRHGLRYEADWWLSGEPFLTRDGELIQAAQASIADITGQTPTLFTGGGTSDARFLAAWGAQTVEIGPVNDSIHKVNEHVAIADLMPLSMIYERILDRLL</sequence>
<dbReference type="GO" id="GO:0009089">
    <property type="term" value="P:lysine biosynthetic process via diaminopimelate"/>
    <property type="evidence" value="ECO:0007669"/>
    <property type="project" value="UniProtKB-UniRule"/>
</dbReference>
<feature type="active site" description="Proton acceptor" evidence="15">
    <location>
        <position position="136"/>
    </location>
</feature>
<evidence type="ECO:0000256" key="10">
    <source>
        <dbReference type="ARBA" id="ARBA00022915"/>
    </source>
</evidence>
<dbReference type="InterPro" id="IPR011650">
    <property type="entry name" value="Peptidase_M20_dimer"/>
</dbReference>
<dbReference type="CDD" id="cd03891">
    <property type="entry name" value="M20_DapE_proteobac"/>
    <property type="match status" value="1"/>
</dbReference>
<evidence type="ECO:0000256" key="2">
    <source>
        <dbReference type="ARBA" id="ARBA00006746"/>
    </source>
</evidence>
<dbReference type="Proteomes" id="UP000199771">
    <property type="component" value="Unassembled WGS sequence"/>
</dbReference>
<evidence type="ECO:0000256" key="7">
    <source>
        <dbReference type="ARBA" id="ARBA00022723"/>
    </source>
</evidence>
<dbReference type="InterPro" id="IPR002933">
    <property type="entry name" value="Peptidase_M20"/>
</dbReference>
<comment type="catalytic activity">
    <reaction evidence="14 15">
        <text>N-succinyl-(2S,6S)-2,6-diaminopimelate + H2O = (2S,6S)-2,6-diaminopimelate + succinate</text>
        <dbReference type="Rhea" id="RHEA:22608"/>
        <dbReference type="ChEBI" id="CHEBI:15377"/>
        <dbReference type="ChEBI" id="CHEBI:30031"/>
        <dbReference type="ChEBI" id="CHEBI:57609"/>
        <dbReference type="ChEBI" id="CHEBI:58087"/>
        <dbReference type="EC" id="3.5.1.18"/>
    </reaction>
</comment>
<evidence type="ECO:0000256" key="3">
    <source>
        <dbReference type="ARBA" id="ARBA00011738"/>
    </source>
</evidence>
<dbReference type="GO" id="GO:0019877">
    <property type="term" value="P:diaminopimelate biosynthetic process"/>
    <property type="evidence" value="ECO:0007669"/>
    <property type="project" value="UniProtKB-UniRule"/>
</dbReference>
<evidence type="ECO:0000256" key="11">
    <source>
        <dbReference type="ARBA" id="ARBA00023154"/>
    </source>
</evidence>
<feature type="domain" description="Peptidase M20 dimerisation" evidence="16">
    <location>
        <begin position="178"/>
        <end position="285"/>
    </location>
</feature>
<dbReference type="InterPro" id="IPR050072">
    <property type="entry name" value="Peptidase_M20A"/>
</dbReference>
<keyword evidence="12 15" id="KW-0170">Cobalt</keyword>
<evidence type="ECO:0000256" key="12">
    <source>
        <dbReference type="ARBA" id="ARBA00023285"/>
    </source>
</evidence>
<feature type="binding site" evidence="15">
    <location>
        <position position="70"/>
    </location>
    <ligand>
        <name>Zn(2+)</name>
        <dbReference type="ChEBI" id="CHEBI:29105"/>
        <label>1</label>
    </ligand>
</feature>
<protein>
    <recommendedName>
        <fullName evidence="5 15">Succinyl-diaminopimelate desuccinylase</fullName>
        <shortName evidence="15">SDAP desuccinylase</shortName>
        <ecNumber evidence="4 15">3.5.1.18</ecNumber>
    </recommendedName>
    <alternativeName>
        <fullName evidence="13 15">N-succinyl-LL-2,6-diaminoheptanedioate amidohydrolase</fullName>
    </alternativeName>
</protein>
<evidence type="ECO:0000256" key="1">
    <source>
        <dbReference type="ARBA" id="ARBA00005130"/>
    </source>
</evidence>
<comment type="cofactor">
    <cofactor evidence="15">
        <name>Zn(2+)</name>
        <dbReference type="ChEBI" id="CHEBI:29105"/>
    </cofactor>
    <cofactor evidence="15">
        <name>Co(2+)</name>
        <dbReference type="ChEBI" id="CHEBI:48828"/>
    </cofactor>
    <text evidence="15">Binds 2 Zn(2+) or Co(2+) ions per subunit.</text>
</comment>
<feature type="binding site" evidence="15">
    <location>
        <position position="165"/>
    </location>
    <ligand>
        <name>Zn(2+)</name>
        <dbReference type="ChEBI" id="CHEBI:29105"/>
        <label>1</label>
    </ligand>
</feature>
<reference evidence="17 18" key="1">
    <citation type="submission" date="2016-10" db="EMBL/GenBank/DDBJ databases">
        <authorList>
            <person name="de Groot N.N."/>
        </authorList>
    </citation>
    <scope>NUCLEOTIDE SEQUENCE [LARGE SCALE GENOMIC DNA]</scope>
    <source>
        <strain evidence="17 18">DSM 23609</strain>
    </source>
</reference>
<dbReference type="EMBL" id="FOOC01000002">
    <property type="protein sequence ID" value="SFF29744.1"/>
    <property type="molecule type" value="Genomic_DNA"/>
</dbReference>
<dbReference type="Pfam" id="PF01546">
    <property type="entry name" value="Peptidase_M20"/>
    <property type="match status" value="1"/>
</dbReference>
<evidence type="ECO:0000259" key="16">
    <source>
        <dbReference type="Pfam" id="PF07687"/>
    </source>
</evidence>
<keyword evidence="7 15" id="KW-0479">Metal-binding</keyword>
<dbReference type="HAMAP" id="MF_01690">
    <property type="entry name" value="DapE"/>
    <property type="match status" value="1"/>
</dbReference>
<dbReference type="EC" id="3.5.1.18" evidence="4 15"/>
<dbReference type="GO" id="GO:0008777">
    <property type="term" value="F:acetylornithine deacetylase activity"/>
    <property type="evidence" value="ECO:0007669"/>
    <property type="project" value="TreeGrafter"/>
</dbReference>
<keyword evidence="6 15" id="KW-0028">Amino-acid biosynthesis</keyword>
<dbReference type="PANTHER" id="PTHR43808:SF31">
    <property type="entry name" value="N-ACETYL-L-CITRULLINE DEACETYLASE"/>
    <property type="match status" value="1"/>
</dbReference>
<name>A0A1I2HHX4_9GAMM</name>
<dbReference type="InterPro" id="IPR005941">
    <property type="entry name" value="DapE_proteobac"/>
</dbReference>
<evidence type="ECO:0000256" key="14">
    <source>
        <dbReference type="ARBA" id="ARBA00051301"/>
    </source>
</evidence>
<comment type="function">
    <text evidence="15">Catalyzes the hydrolysis of N-succinyl-L,L-diaminopimelic acid (SDAP), forming succinate and LL-2,6-diaminopimelate (DAP), an intermediate involved in the bacterial biosynthesis of lysine and meso-diaminopimelic acid, an essential component of bacterial cell walls.</text>
</comment>
<dbReference type="GO" id="GO:0009014">
    <property type="term" value="F:succinyl-diaminopimelate desuccinylase activity"/>
    <property type="evidence" value="ECO:0007669"/>
    <property type="project" value="UniProtKB-UniRule"/>
</dbReference>
<evidence type="ECO:0000313" key="18">
    <source>
        <dbReference type="Proteomes" id="UP000199771"/>
    </source>
</evidence>
<evidence type="ECO:0000256" key="13">
    <source>
        <dbReference type="ARBA" id="ARBA00031891"/>
    </source>
</evidence>
<keyword evidence="18" id="KW-1185">Reference proteome</keyword>
<dbReference type="GO" id="GO:0050897">
    <property type="term" value="F:cobalt ion binding"/>
    <property type="evidence" value="ECO:0007669"/>
    <property type="project" value="UniProtKB-UniRule"/>
</dbReference>
<dbReference type="PROSITE" id="PS00759">
    <property type="entry name" value="ARGE_DAPE_CPG2_2"/>
    <property type="match status" value="1"/>
</dbReference>
<dbReference type="InterPro" id="IPR036264">
    <property type="entry name" value="Bact_exopeptidase_dim_dom"/>
</dbReference>
<dbReference type="GO" id="GO:0008270">
    <property type="term" value="F:zinc ion binding"/>
    <property type="evidence" value="ECO:0007669"/>
    <property type="project" value="UniProtKB-UniRule"/>
</dbReference>
<dbReference type="NCBIfam" id="NF009557">
    <property type="entry name" value="PRK13009.1"/>
    <property type="match status" value="1"/>
</dbReference>
<dbReference type="UniPathway" id="UPA00034">
    <property type="reaction ID" value="UER00021"/>
</dbReference>
<feature type="active site" evidence="15">
    <location>
        <position position="72"/>
    </location>
</feature>
<keyword evidence="11 15" id="KW-0457">Lysine biosynthesis</keyword>
<dbReference type="AlphaFoldDB" id="A0A1I2HHX4"/>
<feature type="binding site" evidence="15">
    <location>
        <position position="103"/>
    </location>
    <ligand>
        <name>Zn(2+)</name>
        <dbReference type="ChEBI" id="CHEBI:29105"/>
        <label>2</label>
    </ligand>
</feature>
<keyword evidence="10 15" id="KW-0220">Diaminopimelate biosynthesis</keyword>
<keyword evidence="9 15" id="KW-0862">Zinc</keyword>
<dbReference type="SUPFAM" id="SSF53187">
    <property type="entry name" value="Zn-dependent exopeptidases"/>
    <property type="match status" value="1"/>
</dbReference>
<evidence type="ECO:0000256" key="15">
    <source>
        <dbReference type="HAMAP-Rule" id="MF_01690"/>
    </source>
</evidence>
<organism evidence="17 18">
    <name type="scientific">Fontimonas thermophila</name>
    <dbReference type="NCBI Taxonomy" id="1076937"/>
    <lineage>
        <taxon>Bacteria</taxon>
        <taxon>Pseudomonadati</taxon>
        <taxon>Pseudomonadota</taxon>
        <taxon>Gammaproteobacteria</taxon>
        <taxon>Nevskiales</taxon>
        <taxon>Nevskiaceae</taxon>
        <taxon>Fontimonas</taxon>
    </lineage>
</organism>
<comment type="subunit">
    <text evidence="3 15">Homodimer.</text>
</comment>
<accession>A0A1I2HHX4</accession>
<dbReference type="STRING" id="1076937.SAMN04488120_1023"/>
<dbReference type="GO" id="GO:0006526">
    <property type="term" value="P:L-arginine biosynthetic process"/>
    <property type="evidence" value="ECO:0007669"/>
    <property type="project" value="TreeGrafter"/>
</dbReference>